<dbReference type="PROSITE" id="PS52035">
    <property type="entry name" value="PEPTIDASE_M14"/>
    <property type="match status" value="1"/>
</dbReference>
<evidence type="ECO:0000256" key="1">
    <source>
        <dbReference type="ARBA" id="ARBA00005988"/>
    </source>
</evidence>
<comment type="caution">
    <text evidence="2">Lacks conserved residue(s) required for the propagation of feature annotation.</text>
</comment>
<name>A0A183L094_9TREM</name>
<feature type="domain" description="Peptidase M14" evidence="3">
    <location>
        <begin position="28"/>
        <end position="233"/>
    </location>
</feature>
<dbReference type="PANTHER" id="PTHR11532">
    <property type="entry name" value="PROTEASE M14 CARBOXYPEPTIDASE"/>
    <property type="match status" value="1"/>
</dbReference>
<sequence length="233" mass="26709">MNTATKKHVPNKSEGEVLSSTISISWQNHHSQADIERIINRVIEKCPDISYAYYLTTGRITTTPNLNRLFVIAFGKYANTSVKGTVYIYVINDVGIPEFKYIANMHGDEVVGRELLIRLAVYLCDEFTSQNTFVHKLLNRTRIHILPSMNPDGWEIAASNKKFHELGRCNSRKVDLNRDFPDLTKKFYMNLRNGGPLDHLQPDEIDVEKVNLNDVKNKILTGSEFQKYFKGLT</sequence>
<evidence type="ECO:0000313" key="4">
    <source>
        <dbReference type="EMBL" id="VDP73227.1"/>
    </source>
</evidence>
<proteinExistence type="inferred from homology"/>
<dbReference type="Gene3D" id="3.40.630.10">
    <property type="entry name" value="Zn peptidases"/>
    <property type="match status" value="1"/>
</dbReference>
<dbReference type="PANTHER" id="PTHR11532:SF93">
    <property type="entry name" value="CARBOXYPEPTIDASE E"/>
    <property type="match status" value="1"/>
</dbReference>
<organism evidence="6">
    <name type="scientific">Schistosoma curassoni</name>
    <dbReference type="NCBI Taxonomy" id="6186"/>
    <lineage>
        <taxon>Eukaryota</taxon>
        <taxon>Metazoa</taxon>
        <taxon>Spiralia</taxon>
        <taxon>Lophotrochozoa</taxon>
        <taxon>Platyhelminthes</taxon>
        <taxon>Trematoda</taxon>
        <taxon>Digenea</taxon>
        <taxon>Strigeidida</taxon>
        <taxon>Schistosomatoidea</taxon>
        <taxon>Schistosomatidae</taxon>
        <taxon>Schistosoma</taxon>
    </lineage>
</organism>
<comment type="similarity">
    <text evidence="1 2">Belongs to the peptidase M14 family.</text>
</comment>
<reference evidence="4 5" key="2">
    <citation type="submission" date="2018-11" db="EMBL/GenBank/DDBJ databases">
        <authorList>
            <consortium name="Pathogen Informatics"/>
        </authorList>
    </citation>
    <scope>NUCLEOTIDE SEQUENCE [LARGE SCALE GENOMIC DNA]</scope>
    <source>
        <strain evidence="4">Dakar</strain>
        <strain evidence="5">Dakar, Senegal</strain>
    </source>
</reference>
<evidence type="ECO:0000313" key="5">
    <source>
        <dbReference type="Proteomes" id="UP000279833"/>
    </source>
</evidence>
<dbReference type="GO" id="GO:0004181">
    <property type="term" value="F:metallocarboxypeptidase activity"/>
    <property type="evidence" value="ECO:0007669"/>
    <property type="project" value="InterPro"/>
</dbReference>
<reference evidence="6" key="1">
    <citation type="submission" date="2016-06" db="UniProtKB">
        <authorList>
            <consortium name="WormBaseParasite"/>
        </authorList>
    </citation>
    <scope>IDENTIFICATION</scope>
</reference>
<accession>A0A183L094</accession>
<dbReference type="InterPro" id="IPR057246">
    <property type="entry name" value="CARBOXYPEPT_ZN_1"/>
</dbReference>
<dbReference type="InterPro" id="IPR000834">
    <property type="entry name" value="Peptidase_M14"/>
</dbReference>
<evidence type="ECO:0000259" key="3">
    <source>
        <dbReference type="PROSITE" id="PS52035"/>
    </source>
</evidence>
<dbReference type="GO" id="GO:0016485">
    <property type="term" value="P:protein processing"/>
    <property type="evidence" value="ECO:0007669"/>
    <property type="project" value="TreeGrafter"/>
</dbReference>
<protein>
    <submittedName>
        <fullName evidence="6">Peptidase_M14 domain-containing protein</fullName>
    </submittedName>
</protein>
<dbReference type="Proteomes" id="UP000279833">
    <property type="component" value="Unassembled WGS sequence"/>
</dbReference>
<dbReference type="SUPFAM" id="SSF53187">
    <property type="entry name" value="Zn-dependent exopeptidases"/>
    <property type="match status" value="1"/>
</dbReference>
<dbReference type="InterPro" id="IPR050753">
    <property type="entry name" value="Peptidase_M14_domain"/>
</dbReference>
<dbReference type="EMBL" id="UZAK01044951">
    <property type="protein sequence ID" value="VDP73227.1"/>
    <property type="molecule type" value="Genomic_DNA"/>
</dbReference>
<dbReference type="PROSITE" id="PS00132">
    <property type="entry name" value="CARBOXYPEPT_ZN_1"/>
    <property type="match status" value="1"/>
</dbReference>
<keyword evidence="5" id="KW-1185">Reference proteome</keyword>
<evidence type="ECO:0000256" key="2">
    <source>
        <dbReference type="PROSITE-ProRule" id="PRU01379"/>
    </source>
</evidence>
<dbReference type="GO" id="GO:0006518">
    <property type="term" value="P:peptide metabolic process"/>
    <property type="evidence" value="ECO:0007669"/>
    <property type="project" value="TreeGrafter"/>
</dbReference>
<dbReference type="GO" id="GO:0005615">
    <property type="term" value="C:extracellular space"/>
    <property type="evidence" value="ECO:0007669"/>
    <property type="project" value="TreeGrafter"/>
</dbReference>
<dbReference type="AlphaFoldDB" id="A0A183L094"/>
<dbReference type="STRING" id="6186.A0A183L094"/>
<dbReference type="WBParaSite" id="SCUD_0002074501-mRNA-1">
    <property type="protein sequence ID" value="SCUD_0002074501-mRNA-1"/>
    <property type="gene ID" value="SCUD_0002074501"/>
</dbReference>
<dbReference type="Pfam" id="PF00246">
    <property type="entry name" value="Peptidase_M14"/>
    <property type="match status" value="1"/>
</dbReference>
<dbReference type="GO" id="GO:0008270">
    <property type="term" value="F:zinc ion binding"/>
    <property type="evidence" value="ECO:0007669"/>
    <property type="project" value="InterPro"/>
</dbReference>
<evidence type="ECO:0000313" key="6">
    <source>
        <dbReference type="WBParaSite" id="SCUD_0002074501-mRNA-1"/>
    </source>
</evidence>
<gene>
    <name evidence="4" type="ORF">SCUD_LOCUS20742</name>
</gene>